<evidence type="ECO:0000256" key="3">
    <source>
        <dbReference type="ARBA" id="ARBA00013368"/>
    </source>
</evidence>
<comment type="caution">
    <text evidence="6">The sequence shown here is derived from an EMBL/GenBank/DDBJ whole genome shotgun (WGS) entry which is preliminary data.</text>
</comment>
<evidence type="ECO:0000256" key="1">
    <source>
        <dbReference type="ARBA" id="ARBA00006930"/>
    </source>
</evidence>
<name>A0A0Q2M8U7_MYCGO</name>
<evidence type="ECO:0000256" key="4">
    <source>
        <dbReference type="SAM" id="Coils"/>
    </source>
</evidence>
<gene>
    <name evidence="6" type="ORF">AO501_29120</name>
</gene>
<dbReference type="SUPFAM" id="SSF75712">
    <property type="entry name" value="Rad50 coiled-coil Zn hook"/>
    <property type="match status" value="1"/>
</dbReference>
<feature type="coiled-coil region" evidence="4">
    <location>
        <begin position="158"/>
        <end position="213"/>
    </location>
</feature>
<feature type="domain" description="RecF/RecN/SMC N-terminal" evidence="5">
    <location>
        <begin position="1"/>
        <end position="563"/>
    </location>
</feature>
<evidence type="ECO:0000313" key="6">
    <source>
        <dbReference type="EMBL" id="KQH76287.1"/>
    </source>
</evidence>
<sequence>MIRSIGLRHWRAYDHLDLTLTHPVTFVVAPNGVGKSSLVEAVRWGLLGTPPDRGRGRAVRGGHDEATVTLVVSLPDRGDVEVTRTLRRSGTATFAASIGRRSLTEADYDATLRESWTAQTALLDAVIFGPATTGKITGFPIRDHLAAVFGVQPLLQSAERLKSRRAVIGNEIKSLRADLSGTADEIAAAAQRVAELETDERTARREREEAFAKVSDHDAAAAHALAWKQYRDLAQTYRTRTQHLLTEMSGALTDLGDDPVSSLASRHHRVAAGVEESVAAASEAEIRLARSASAAELLADNAGRCPTCLRPLSEHERQTALDAHGRDGGGAREKITALREQTTRLRRELALIARFSSEISRLVAPVEPKHPDPGPDALDVLRESRAHADAMAQVHGGALARVDAARRELEQLQTAAADQVNLVRLAREDVVLDVAQRSVTRVADRYLVERVTPLATEIAHRWKLLFGADGLHLRPDGQLRVGHAEIDLELPDLSGGERATALLVARLVLAASATRASCLWLDEPLEHLDPVRRAGVAATLVRAAQTKSVEQILITTYEGELAQRLAVSAPETVKLTYVRSADGDLV</sequence>
<dbReference type="PANTHER" id="PTHR32114">
    <property type="entry name" value="ABC TRANSPORTER ABCH.3"/>
    <property type="match status" value="1"/>
</dbReference>
<protein>
    <recommendedName>
        <fullName evidence="3">Nuclease SbcCD subunit C</fullName>
    </recommendedName>
</protein>
<dbReference type="RefSeq" id="WP_055580769.1">
    <property type="nucleotide sequence ID" value="NZ_LKTM01000354.1"/>
</dbReference>
<dbReference type="Proteomes" id="UP000051677">
    <property type="component" value="Unassembled WGS sequence"/>
</dbReference>
<dbReference type="InterPro" id="IPR003395">
    <property type="entry name" value="RecF/RecN/SMC_N"/>
</dbReference>
<comment type="subunit">
    <text evidence="2">Heterodimer of SbcC and SbcD.</text>
</comment>
<dbReference type="PANTHER" id="PTHR32114:SF2">
    <property type="entry name" value="ABC TRANSPORTER ABCH.3"/>
    <property type="match status" value="1"/>
</dbReference>
<reference evidence="6 7" key="1">
    <citation type="submission" date="2015-10" db="EMBL/GenBank/DDBJ databases">
        <title>Mycobacterium gordonae draft genome assembly.</title>
        <authorList>
            <person name="Ustinova V."/>
            <person name="Smirnova T."/>
            <person name="Blagodatskikh K."/>
            <person name="Varlamov D."/>
            <person name="Larionova E."/>
            <person name="Chernousova L."/>
        </authorList>
    </citation>
    <scope>NUCLEOTIDE SEQUENCE [LARGE SCALE GENOMIC DNA]</scope>
    <source>
        <strain evidence="6 7">CTRI 14-8773</strain>
    </source>
</reference>
<dbReference type="SUPFAM" id="SSF52540">
    <property type="entry name" value="P-loop containing nucleoside triphosphate hydrolases"/>
    <property type="match status" value="1"/>
</dbReference>
<dbReference type="Gene3D" id="1.10.287.510">
    <property type="entry name" value="Helix hairpin bin"/>
    <property type="match status" value="1"/>
</dbReference>
<dbReference type="EMBL" id="LKTM01000354">
    <property type="protein sequence ID" value="KQH76287.1"/>
    <property type="molecule type" value="Genomic_DNA"/>
</dbReference>
<dbReference type="InterPro" id="IPR027417">
    <property type="entry name" value="P-loop_NTPase"/>
</dbReference>
<accession>A0A0Q2M8U7</accession>
<dbReference type="Pfam" id="PF02463">
    <property type="entry name" value="SMC_N"/>
    <property type="match status" value="1"/>
</dbReference>
<keyword evidence="4" id="KW-0175">Coiled coil</keyword>
<evidence type="ECO:0000256" key="2">
    <source>
        <dbReference type="ARBA" id="ARBA00011322"/>
    </source>
</evidence>
<proteinExistence type="inferred from homology"/>
<evidence type="ECO:0000259" key="5">
    <source>
        <dbReference type="Pfam" id="PF02463"/>
    </source>
</evidence>
<dbReference type="Gene3D" id="3.40.50.300">
    <property type="entry name" value="P-loop containing nucleotide triphosphate hydrolases"/>
    <property type="match status" value="2"/>
</dbReference>
<organism evidence="6 7">
    <name type="scientific">Mycobacterium gordonae</name>
    <dbReference type="NCBI Taxonomy" id="1778"/>
    <lineage>
        <taxon>Bacteria</taxon>
        <taxon>Bacillati</taxon>
        <taxon>Actinomycetota</taxon>
        <taxon>Actinomycetes</taxon>
        <taxon>Mycobacteriales</taxon>
        <taxon>Mycobacteriaceae</taxon>
        <taxon>Mycobacterium</taxon>
    </lineage>
</organism>
<dbReference type="AlphaFoldDB" id="A0A0Q2M8U7"/>
<comment type="similarity">
    <text evidence="1">Belongs to the SMC family. SbcC subfamily.</text>
</comment>
<evidence type="ECO:0000313" key="7">
    <source>
        <dbReference type="Proteomes" id="UP000051677"/>
    </source>
</evidence>